<evidence type="ECO:0000313" key="4">
    <source>
        <dbReference type="Proteomes" id="UP001501444"/>
    </source>
</evidence>
<evidence type="ECO:0000313" key="3">
    <source>
        <dbReference type="EMBL" id="GAA2383400.1"/>
    </source>
</evidence>
<sequence length="279" mass="28838">MRIVVGYDGSDEARWAVEWAAAEAERTGDRLYIVDAYQVTFPGAYYTAAAEQIEAVREAGEELVAEIVERVRERGTGIDVTGVAVDAPPASTLLEFGYGGTRLLVVGNRGAGGLTNLLMGSVSQQVATHAAVPVAVVRGRSAAADGPVAVGVDGSPSSDVALGLAFDAARARGAELVAIRAYLAPGTAAVPADVVVAHEREALEESLAPWRHRYPDVKVEALVAPGRAAKVLIGVSHTARLVVVGSRGHGGFAGLLLGSVGQQLMHHAECPVLIAHAAE</sequence>
<accession>A0ABP5ULK1</accession>
<dbReference type="InterPro" id="IPR014729">
    <property type="entry name" value="Rossmann-like_a/b/a_fold"/>
</dbReference>
<dbReference type="Pfam" id="PF00582">
    <property type="entry name" value="Usp"/>
    <property type="match status" value="2"/>
</dbReference>
<evidence type="ECO:0000256" key="1">
    <source>
        <dbReference type="ARBA" id="ARBA00008791"/>
    </source>
</evidence>
<dbReference type="EMBL" id="BAAARV010000093">
    <property type="protein sequence ID" value="GAA2383400.1"/>
    <property type="molecule type" value="Genomic_DNA"/>
</dbReference>
<dbReference type="PANTHER" id="PTHR46268:SF6">
    <property type="entry name" value="UNIVERSAL STRESS PROTEIN UP12"/>
    <property type="match status" value="1"/>
</dbReference>
<feature type="domain" description="UspA" evidence="2">
    <location>
        <begin position="148"/>
        <end position="275"/>
    </location>
</feature>
<dbReference type="PRINTS" id="PR01438">
    <property type="entry name" value="UNVRSLSTRESS"/>
</dbReference>
<dbReference type="InterPro" id="IPR006015">
    <property type="entry name" value="Universal_stress_UspA"/>
</dbReference>
<dbReference type="PANTHER" id="PTHR46268">
    <property type="entry name" value="STRESS RESPONSE PROTEIN NHAX"/>
    <property type="match status" value="1"/>
</dbReference>
<comment type="similarity">
    <text evidence="1">Belongs to the universal stress protein A family.</text>
</comment>
<reference evidence="4" key="1">
    <citation type="journal article" date="2019" name="Int. J. Syst. Evol. Microbiol.">
        <title>The Global Catalogue of Microorganisms (GCM) 10K type strain sequencing project: providing services to taxonomists for standard genome sequencing and annotation.</title>
        <authorList>
            <consortium name="The Broad Institute Genomics Platform"/>
            <consortium name="The Broad Institute Genome Sequencing Center for Infectious Disease"/>
            <person name="Wu L."/>
            <person name="Ma J."/>
        </authorList>
    </citation>
    <scope>NUCLEOTIDE SEQUENCE [LARGE SCALE GENOMIC DNA]</scope>
    <source>
        <strain evidence="4">JCM 3272</strain>
    </source>
</reference>
<dbReference type="InterPro" id="IPR006016">
    <property type="entry name" value="UspA"/>
</dbReference>
<comment type="caution">
    <text evidence="3">The sequence shown here is derived from an EMBL/GenBank/DDBJ whole genome shotgun (WGS) entry which is preliminary data.</text>
</comment>
<proteinExistence type="inferred from homology"/>
<organism evidence="3 4">
    <name type="scientific">Dactylosporangium salmoneum</name>
    <dbReference type="NCBI Taxonomy" id="53361"/>
    <lineage>
        <taxon>Bacteria</taxon>
        <taxon>Bacillati</taxon>
        <taxon>Actinomycetota</taxon>
        <taxon>Actinomycetes</taxon>
        <taxon>Micromonosporales</taxon>
        <taxon>Micromonosporaceae</taxon>
        <taxon>Dactylosporangium</taxon>
    </lineage>
</organism>
<feature type="domain" description="UspA" evidence="2">
    <location>
        <begin position="2"/>
        <end position="138"/>
    </location>
</feature>
<dbReference type="Gene3D" id="3.40.50.620">
    <property type="entry name" value="HUPs"/>
    <property type="match status" value="2"/>
</dbReference>
<dbReference type="Proteomes" id="UP001501444">
    <property type="component" value="Unassembled WGS sequence"/>
</dbReference>
<protein>
    <submittedName>
        <fullName evidence="3">Universal stress protein</fullName>
    </submittedName>
</protein>
<keyword evidence="4" id="KW-1185">Reference proteome</keyword>
<evidence type="ECO:0000259" key="2">
    <source>
        <dbReference type="Pfam" id="PF00582"/>
    </source>
</evidence>
<gene>
    <name evidence="3" type="ORF">GCM10010170_092320</name>
</gene>
<name>A0ABP5ULK1_9ACTN</name>
<dbReference type="SUPFAM" id="SSF52402">
    <property type="entry name" value="Adenine nucleotide alpha hydrolases-like"/>
    <property type="match status" value="2"/>
</dbReference>